<keyword evidence="3" id="KW-1185">Reference proteome</keyword>
<feature type="region of interest" description="Disordered" evidence="1">
    <location>
        <begin position="103"/>
        <end position="173"/>
    </location>
</feature>
<protein>
    <submittedName>
        <fullName evidence="2">Uncharacterized protein</fullName>
    </submittedName>
</protein>
<proteinExistence type="predicted"/>
<reference evidence="2" key="1">
    <citation type="submission" date="2020-07" db="EMBL/GenBank/DDBJ databases">
        <authorList>
            <person name="Nazaruddin N."/>
        </authorList>
    </citation>
    <scope>NUCLEOTIDE SEQUENCE</scope>
</reference>
<feature type="non-terminal residue" evidence="2">
    <location>
        <position position="1"/>
    </location>
</feature>
<dbReference type="Proteomes" id="UP000752696">
    <property type="component" value="Unassembled WGS sequence"/>
</dbReference>
<sequence length="231" mass="25313">NRSSPTRSSTNVITAFKATECLLNSAKNTSQLKSSPPRFAIKFLSVIVGRRPINFPRVELEVEPLTIDRLHVDTRCAIQGSIHSELRFLLAGSCLKIFRDDAASKSTGPESRGARLAGTNSSSDGTERGLSRRDEEKRAKEDGSLVSRLSSLVPREQQTADPRDEPNVASPPRERIYPISLEWDIGPYDVAADMPVPVSTHRTLPAHLHSINWGLRGDLSGYPGPYRVGGS</sequence>
<evidence type="ECO:0000313" key="3">
    <source>
        <dbReference type="Proteomes" id="UP000752696"/>
    </source>
</evidence>
<gene>
    <name evidence="2" type="ORF">MHI_LOCUS198927</name>
</gene>
<accession>A0A6V7GY78</accession>
<dbReference type="AlphaFoldDB" id="A0A6V7GY78"/>
<evidence type="ECO:0000313" key="2">
    <source>
        <dbReference type="EMBL" id="CAD1470647.1"/>
    </source>
</evidence>
<evidence type="ECO:0000256" key="1">
    <source>
        <dbReference type="SAM" id="MobiDB-lite"/>
    </source>
</evidence>
<name>A0A6V7GY78_9HYME</name>
<feature type="compositionally biased region" description="Basic and acidic residues" evidence="1">
    <location>
        <begin position="125"/>
        <end position="143"/>
    </location>
</feature>
<feature type="compositionally biased region" description="Low complexity" evidence="1">
    <location>
        <begin position="144"/>
        <end position="153"/>
    </location>
</feature>
<comment type="caution">
    <text evidence="2">The sequence shown here is derived from an EMBL/GenBank/DDBJ whole genome shotgun (WGS) entry which is preliminary data.</text>
</comment>
<dbReference type="EMBL" id="CAJDYZ010003899">
    <property type="protein sequence ID" value="CAD1470647.1"/>
    <property type="molecule type" value="Genomic_DNA"/>
</dbReference>
<organism evidence="2 3">
    <name type="scientific">Heterotrigona itama</name>
    <dbReference type="NCBI Taxonomy" id="395501"/>
    <lineage>
        <taxon>Eukaryota</taxon>
        <taxon>Metazoa</taxon>
        <taxon>Ecdysozoa</taxon>
        <taxon>Arthropoda</taxon>
        <taxon>Hexapoda</taxon>
        <taxon>Insecta</taxon>
        <taxon>Pterygota</taxon>
        <taxon>Neoptera</taxon>
        <taxon>Endopterygota</taxon>
        <taxon>Hymenoptera</taxon>
        <taxon>Apocrita</taxon>
        <taxon>Aculeata</taxon>
        <taxon>Apoidea</taxon>
        <taxon>Anthophila</taxon>
        <taxon>Apidae</taxon>
        <taxon>Heterotrigona</taxon>
    </lineage>
</organism>
<feature type="compositionally biased region" description="Basic and acidic residues" evidence="1">
    <location>
        <begin position="161"/>
        <end position="173"/>
    </location>
</feature>